<evidence type="ECO:0000259" key="4">
    <source>
        <dbReference type="PROSITE" id="PS51186"/>
    </source>
</evidence>
<gene>
    <name evidence="5" type="ORF">GCM10009559_13940</name>
</gene>
<feature type="domain" description="N-acetyltransferase" evidence="4">
    <location>
        <begin position="27"/>
        <end position="187"/>
    </location>
</feature>
<evidence type="ECO:0000313" key="6">
    <source>
        <dbReference type="Proteomes" id="UP001499967"/>
    </source>
</evidence>
<evidence type="ECO:0000256" key="3">
    <source>
        <dbReference type="ARBA" id="ARBA00038502"/>
    </source>
</evidence>
<dbReference type="EMBL" id="BAAAHP010000037">
    <property type="protein sequence ID" value="GAA0927854.1"/>
    <property type="molecule type" value="Genomic_DNA"/>
</dbReference>
<feature type="domain" description="N-acetyltransferase" evidence="4">
    <location>
        <begin position="207"/>
        <end position="384"/>
    </location>
</feature>
<protein>
    <recommendedName>
        <fullName evidence="4">N-acetyltransferase domain-containing protein</fullName>
    </recommendedName>
</protein>
<dbReference type="Proteomes" id="UP001499967">
    <property type="component" value="Unassembled WGS sequence"/>
</dbReference>
<dbReference type="PANTHER" id="PTHR43792">
    <property type="entry name" value="GNAT FAMILY, PUTATIVE (AFU_ORTHOLOGUE AFUA_3G00765)-RELATED-RELATED"/>
    <property type="match status" value="1"/>
</dbReference>
<keyword evidence="6" id="KW-1185">Reference proteome</keyword>
<keyword evidence="1" id="KW-0808">Transferase</keyword>
<dbReference type="InterPro" id="IPR000182">
    <property type="entry name" value="GNAT_dom"/>
</dbReference>
<dbReference type="PANTHER" id="PTHR43792:SF8">
    <property type="entry name" value="[RIBOSOMAL PROTEIN US5]-ALANINE N-ACETYLTRANSFERASE"/>
    <property type="match status" value="1"/>
</dbReference>
<dbReference type="Gene3D" id="3.40.630.30">
    <property type="match status" value="2"/>
</dbReference>
<dbReference type="InterPro" id="IPR016181">
    <property type="entry name" value="Acyl_CoA_acyltransferase"/>
</dbReference>
<sequence length="384" mass="42041">MRPTATLGDHRRVPLPAFAPTLTDGVVTLRAHGPSDVDGLLTLAADTETRRWTAIPQPYGPAEARRWIENTVPAGWRDGTVARWVVEEDGRFAGQVDVHLDRPPFIGFGLVPTARGRGLMSRALRLAARWAFTQAGRPVLHWWAEVGNLASWRVAHACGFTFEGTRRQAVRRGDRLVDGWFASLTAEEEPTPRTTWWPVPELVGERVRLRPHTDADVPRIAEACSDPRTRHWLPTLPHPYTAESAHGFVLGCRLAESLGEKVTWAVADRADDRLLANVSVFRLDDAMNPTGGEIGYWAHPDARGRGVVSEAVGLVVGHAFAPRAEGGLGRHRLQIGASKDNAASRRVAERAGFALVGEVHQDAVVGVGADRTLDDGVWYELLAP</sequence>
<dbReference type="Pfam" id="PF13302">
    <property type="entry name" value="Acetyltransf_3"/>
    <property type="match status" value="2"/>
</dbReference>
<comment type="caution">
    <text evidence="5">The sequence shown here is derived from an EMBL/GenBank/DDBJ whole genome shotgun (WGS) entry which is preliminary data.</text>
</comment>
<accession>A0ABP3ZYA2</accession>
<reference evidence="6" key="1">
    <citation type="journal article" date="2019" name="Int. J. Syst. Evol. Microbiol.">
        <title>The Global Catalogue of Microorganisms (GCM) 10K type strain sequencing project: providing services to taxonomists for standard genome sequencing and annotation.</title>
        <authorList>
            <consortium name="The Broad Institute Genomics Platform"/>
            <consortium name="The Broad Institute Genome Sequencing Center for Infectious Disease"/>
            <person name="Wu L."/>
            <person name="Ma J."/>
        </authorList>
    </citation>
    <scope>NUCLEOTIDE SEQUENCE [LARGE SCALE GENOMIC DNA]</scope>
    <source>
        <strain evidence="6">JCM 11117</strain>
    </source>
</reference>
<organism evidence="5 6">
    <name type="scientific">Pseudonocardia zijingensis</name>
    <dbReference type="NCBI Taxonomy" id="153376"/>
    <lineage>
        <taxon>Bacteria</taxon>
        <taxon>Bacillati</taxon>
        <taxon>Actinomycetota</taxon>
        <taxon>Actinomycetes</taxon>
        <taxon>Pseudonocardiales</taxon>
        <taxon>Pseudonocardiaceae</taxon>
        <taxon>Pseudonocardia</taxon>
    </lineage>
</organism>
<proteinExistence type="inferred from homology"/>
<dbReference type="PROSITE" id="PS51186">
    <property type="entry name" value="GNAT"/>
    <property type="match status" value="2"/>
</dbReference>
<dbReference type="CDD" id="cd04301">
    <property type="entry name" value="NAT_SF"/>
    <property type="match status" value="1"/>
</dbReference>
<dbReference type="InterPro" id="IPR051531">
    <property type="entry name" value="N-acetyltransferase"/>
</dbReference>
<evidence type="ECO:0000313" key="5">
    <source>
        <dbReference type="EMBL" id="GAA0927854.1"/>
    </source>
</evidence>
<evidence type="ECO:0000256" key="2">
    <source>
        <dbReference type="ARBA" id="ARBA00023315"/>
    </source>
</evidence>
<dbReference type="SUPFAM" id="SSF55729">
    <property type="entry name" value="Acyl-CoA N-acyltransferases (Nat)"/>
    <property type="match status" value="2"/>
</dbReference>
<name>A0ABP3ZYA2_9PSEU</name>
<comment type="similarity">
    <text evidence="3">Belongs to the acetyltransferase family. RimJ subfamily.</text>
</comment>
<keyword evidence="2" id="KW-0012">Acyltransferase</keyword>
<evidence type="ECO:0000256" key="1">
    <source>
        <dbReference type="ARBA" id="ARBA00022679"/>
    </source>
</evidence>